<proteinExistence type="predicted"/>
<keyword evidence="2" id="KW-1185">Reference proteome</keyword>
<dbReference type="Gene3D" id="3.30.460.10">
    <property type="entry name" value="Beta Polymerase, domain 2"/>
    <property type="match status" value="1"/>
</dbReference>
<dbReference type="Pfam" id="PF04229">
    <property type="entry name" value="GrpB"/>
    <property type="match status" value="1"/>
</dbReference>
<dbReference type="EMBL" id="SRHY01000055">
    <property type="protein sequence ID" value="TFJ91393.1"/>
    <property type="molecule type" value="Genomic_DNA"/>
</dbReference>
<gene>
    <name evidence="1" type="ORF">E4U82_17955</name>
</gene>
<protein>
    <submittedName>
        <fullName evidence="1">GrpB family protein</fullName>
    </submittedName>
</protein>
<dbReference type="OrthoDB" id="9799092at2"/>
<evidence type="ECO:0000313" key="2">
    <source>
        <dbReference type="Proteomes" id="UP000298484"/>
    </source>
</evidence>
<dbReference type="AlphaFoldDB" id="A0A4Y9A6U3"/>
<organism evidence="1 2">
    <name type="scientific">Lentibacillus salicampi</name>
    <dbReference type="NCBI Taxonomy" id="175306"/>
    <lineage>
        <taxon>Bacteria</taxon>
        <taxon>Bacillati</taxon>
        <taxon>Bacillota</taxon>
        <taxon>Bacilli</taxon>
        <taxon>Bacillales</taxon>
        <taxon>Bacillaceae</taxon>
        <taxon>Lentibacillus</taxon>
    </lineage>
</organism>
<accession>A0A4Y9A6U3</accession>
<dbReference type="SUPFAM" id="SSF81301">
    <property type="entry name" value="Nucleotidyltransferase"/>
    <property type="match status" value="1"/>
</dbReference>
<dbReference type="InterPro" id="IPR043519">
    <property type="entry name" value="NT_sf"/>
</dbReference>
<dbReference type="InterPro" id="IPR007344">
    <property type="entry name" value="GrpB/CoaE"/>
</dbReference>
<reference evidence="1 2" key="1">
    <citation type="submission" date="2019-03" db="EMBL/GenBank/DDBJ databases">
        <title>Genome sequence of Lentibacillus salicampi ATCC BAA-719.</title>
        <authorList>
            <person name="Maclea K.S."/>
            <person name="Simoes Junior M."/>
        </authorList>
    </citation>
    <scope>NUCLEOTIDE SEQUENCE [LARGE SCALE GENOMIC DNA]</scope>
    <source>
        <strain evidence="1 2">ATCC BAA-719</strain>
    </source>
</reference>
<dbReference type="PANTHER" id="PTHR34822:SF1">
    <property type="entry name" value="GRPB FAMILY PROTEIN"/>
    <property type="match status" value="1"/>
</dbReference>
<dbReference type="Proteomes" id="UP000298484">
    <property type="component" value="Unassembled WGS sequence"/>
</dbReference>
<dbReference type="RefSeq" id="WP_135111585.1">
    <property type="nucleotide sequence ID" value="NZ_SRHY01000055.1"/>
</dbReference>
<name>A0A4Y9A6U3_9BACI</name>
<dbReference type="PANTHER" id="PTHR34822">
    <property type="entry name" value="GRPB DOMAIN PROTEIN (AFU_ORTHOLOGUE AFUA_1G01530)"/>
    <property type="match status" value="1"/>
</dbReference>
<sequence>MRKVDVVPYDALWSIMFDSEAEKLQRIFGDEVLEIYHIGSTSVVDLYAKPVIDLMPVSKDVSRIDRFNDAMETISYEAKGEYGIPGRRFFLKGGDDRTHHVHIFEAGSVHIGRHLAFRDYLREHAGEAASYSRLKLDLALRFPDDMDAYIEGKARFVQEIEQKALAWYREKGRI</sequence>
<comment type="caution">
    <text evidence="1">The sequence shown here is derived from an EMBL/GenBank/DDBJ whole genome shotgun (WGS) entry which is preliminary data.</text>
</comment>
<evidence type="ECO:0000313" key="1">
    <source>
        <dbReference type="EMBL" id="TFJ91393.1"/>
    </source>
</evidence>